<dbReference type="STRING" id="644282.Deba_0869"/>
<keyword evidence="1" id="KW-0479">Metal-binding</keyword>
<keyword evidence="6" id="KW-1185">Reference proteome</keyword>
<dbReference type="InterPro" id="IPR017900">
    <property type="entry name" value="4Fe4S_Fe_S_CS"/>
</dbReference>
<dbReference type="AlphaFoldDB" id="E1QFA3"/>
<dbReference type="KEGG" id="dbr:Deba_0869"/>
<dbReference type="Gene3D" id="3.30.70.20">
    <property type="match status" value="1"/>
</dbReference>
<dbReference type="Proteomes" id="UP000009047">
    <property type="component" value="Chromosome"/>
</dbReference>
<protein>
    <submittedName>
        <fullName evidence="5">4Fe-4S ferredoxin iron-sulfur binding domain protein</fullName>
    </submittedName>
</protein>
<sequence>MDIYRKLQEHLDKLPGGFPATESGVELRILKKLFSPEQAELALHTQLMPEPAAAIAQRAGLDEAEASARLHEMARQGLLFSVEMKGRPPLYMAAQYVVGIWEYQLNRLDEEFVRDMQAYMPNLFDMEVWKKAPQLRVIPIGASVAAGNAVMAYEQAEEMIRSQKKIALAPCICRREHKLVGHHCDKPEEVCLSFGTGAYYYIQNGLGREITQDEALEVLKIADKAGLVLQPGAAQKSDNICCCCGDCCGVLLAMKRHPKPREIAASSFEVAYDAEACVMCGLCEDRCQMDVFSPGDDAMILNMDRCIGCGLCVTTCPSEALKLVRRPDDIITPLPANIVETSINMLKARGLM</sequence>
<name>E1QFA3_DESB2</name>
<dbReference type="EMBL" id="CP002085">
    <property type="protein sequence ID" value="ADK84239.1"/>
    <property type="molecule type" value="Genomic_DNA"/>
</dbReference>
<dbReference type="PROSITE" id="PS51379">
    <property type="entry name" value="4FE4S_FER_2"/>
    <property type="match status" value="2"/>
</dbReference>
<dbReference type="OrthoDB" id="5488678at2"/>
<feature type="domain" description="4Fe-4S ferredoxin-type" evidence="4">
    <location>
        <begin position="297"/>
        <end position="326"/>
    </location>
</feature>
<keyword evidence="2" id="KW-0408">Iron</keyword>
<dbReference type="PROSITE" id="PS00198">
    <property type="entry name" value="4FE4S_FER_1"/>
    <property type="match status" value="1"/>
</dbReference>
<keyword evidence="3" id="KW-0411">Iron-sulfur</keyword>
<dbReference type="SUPFAM" id="SSF54862">
    <property type="entry name" value="4Fe-4S ferredoxins"/>
    <property type="match status" value="1"/>
</dbReference>
<dbReference type="RefSeq" id="WP_013257693.1">
    <property type="nucleotide sequence ID" value="NC_014365.1"/>
</dbReference>
<dbReference type="GO" id="GO:0051536">
    <property type="term" value="F:iron-sulfur cluster binding"/>
    <property type="evidence" value="ECO:0007669"/>
    <property type="project" value="UniProtKB-KW"/>
</dbReference>
<evidence type="ECO:0000256" key="3">
    <source>
        <dbReference type="ARBA" id="ARBA00023014"/>
    </source>
</evidence>
<organism evidence="5 6">
    <name type="scientific">Desulfarculus baarsii (strain ATCC 33931 / DSM 2075 / LMG 7858 / VKM B-1802 / 2st14)</name>
    <dbReference type="NCBI Taxonomy" id="644282"/>
    <lineage>
        <taxon>Bacteria</taxon>
        <taxon>Pseudomonadati</taxon>
        <taxon>Thermodesulfobacteriota</taxon>
        <taxon>Desulfarculia</taxon>
        <taxon>Desulfarculales</taxon>
        <taxon>Desulfarculaceae</taxon>
        <taxon>Desulfarculus</taxon>
    </lineage>
</organism>
<dbReference type="InterPro" id="IPR017896">
    <property type="entry name" value="4Fe4S_Fe-S-bd"/>
</dbReference>
<evidence type="ECO:0000259" key="4">
    <source>
        <dbReference type="PROSITE" id="PS51379"/>
    </source>
</evidence>
<evidence type="ECO:0000313" key="5">
    <source>
        <dbReference type="EMBL" id="ADK84239.1"/>
    </source>
</evidence>
<evidence type="ECO:0000256" key="2">
    <source>
        <dbReference type="ARBA" id="ARBA00023004"/>
    </source>
</evidence>
<dbReference type="HOGENOM" id="CLU_043380_0_0_7"/>
<gene>
    <name evidence="5" type="ordered locus">Deba_0869</name>
</gene>
<dbReference type="Pfam" id="PF00037">
    <property type="entry name" value="Fer4"/>
    <property type="match status" value="1"/>
</dbReference>
<evidence type="ECO:0000313" key="6">
    <source>
        <dbReference type="Proteomes" id="UP000009047"/>
    </source>
</evidence>
<proteinExistence type="predicted"/>
<accession>E1QFA3</accession>
<dbReference type="GO" id="GO:0046872">
    <property type="term" value="F:metal ion binding"/>
    <property type="evidence" value="ECO:0007669"/>
    <property type="project" value="UniProtKB-KW"/>
</dbReference>
<feature type="domain" description="4Fe-4S ferredoxin-type" evidence="4">
    <location>
        <begin position="268"/>
        <end position="296"/>
    </location>
</feature>
<dbReference type="eggNOG" id="COG1149">
    <property type="taxonomic scope" value="Bacteria"/>
</dbReference>
<evidence type="ECO:0000256" key="1">
    <source>
        <dbReference type="ARBA" id="ARBA00022723"/>
    </source>
</evidence>
<reference evidence="5 6" key="1">
    <citation type="journal article" date="2010" name="Stand. Genomic Sci.">
        <title>Complete genome sequence of Desulfarculus baarsii type strain (2st14).</title>
        <authorList>
            <person name="Sun H."/>
            <person name="Spring S."/>
            <person name="Lapidus A."/>
            <person name="Davenport K."/>
            <person name="Del Rio T.G."/>
            <person name="Tice H."/>
            <person name="Nolan M."/>
            <person name="Copeland A."/>
            <person name="Cheng J.F."/>
            <person name="Lucas S."/>
            <person name="Tapia R."/>
            <person name="Goodwin L."/>
            <person name="Pitluck S."/>
            <person name="Ivanova N."/>
            <person name="Pagani I."/>
            <person name="Mavromatis K."/>
            <person name="Ovchinnikova G."/>
            <person name="Pati A."/>
            <person name="Chen A."/>
            <person name="Palaniappan K."/>
            <person name="Hauser L."/>
            <person name="Chang Y.J."/>
            <person name="Jeffries C.D."/>
            <person name="Detter J.C."/>
            <person name="Han C."/>
            <person name="Rohde M."/>
            <person name="Brambilla E."/>
            <person name="Goker M."/>
            <person name="Woyke T."/>
            <person name="Bristow J."/>
            <person name="Eisen J.A."/>
            <person name="Markowitz V."/>
            <person name="Hugenholtz P."/>
            <person name="Kyrpides N.C."/>
            <person name="Klenk H.P."/>
            <person name="Land M."/>
        </authorList>
    </citation>
    <scope>NUCLEOTIDE SEQUENCE [LARGE SCALE GENOMIC DNA]</scope>
    <source>
        <strain evidence="6">ATCC 33931 / DSM 2075 / LMG 7858 / VKM B-1802 / 2st14</strain>
    </source>
</reference>